<dbReference type="RefSeq" id="WP_344440426.1">
    <property type="nucleotide sequence ID" value="NZ_BAAALF010000016.1"/>
</dbReference>
<keyword evidence="1" id="KW-1133">Transmembrane helix</keyword>
<keyword evidence="3" id="KW-1185">Reference proteome</keyword>
<reference evidence="2 3" key="1">
    <citation type="journal article" date="2019" name="Int. J. Syst. Evol. Microbiol.">
        <title>The Global Catalogue of Microorganisms (GCM) 10K type strain sequencing project: providing services to taxonomists for standard genome sequencing and annotation.</title>
        <authorList>
            <consortium name="The Broad Institute Genomics Platform"/>
            <consortium name="The Broad Institute Genome Sequencing Center for Infectious Disease"/>
            <person name="Wu L."/>
            <person name="Ma J."/>
        </authorList>
    </citation>
    <scope>NUCLEOTIDE SEQUENCE [LARGE SCALE GENOMIC DNA]</scope>
    <source>
        <strain evidence="2 3">JCM 13004</strain>
    </source>
</reference>
<keyword evidence="1" id="KW-0812">Transmembrane</keyword>
<feature type="transmembrane region" description="Helical" evidence="1">
    <location>
        <begin position="79"/>
        <end position="98"/>
    </location>
</feature>
<feature type="transmembrane region" description="Helical" evidence="1">
    <location>
        <begin position="118"/>
        <end position="137"/>
    </location>
</feature>
<keyword evidence="1" id="KW-0472">Membrane</keyword>
<dbReference type="Proteomes" id="UP001500037">
    <property type="component" value="Unassembled WGS sequence"/>
</dbReference>
<evidence type="ECO:0000313" key="3">
    <source>
        <dbReference type="Proteomes" id="UP001500037"/>
    </source>
</evidence>
<evidence type="ECO:0000256" key="1">
    <source>
        <dbReference type="SAM" id="Phobius"/>
    </source>
</evidence>
<dbReference type="EMBL" id="BAAALF010000016">
    <property type="protein sequence ID" value="GAA1225484.1"/>
    <property type="molecule type" value="Genomic_DNA"/>
</dbReference>
<accession>A0ABN1VYC0</accession>
<protein>
    <recommendedName>
        <fullName evidence="4">DUF1622 domain-containing protein</fullName>
    </recommendedName>
</protein>
<organism evidence="2 3">
    <name type="scientific">Kitasatospora nipponensis</name>
    <dbReference type="NCBI Taxonomy" id="258049"/>
    <lineage>
        <taxon>Bacteria</taxon>
        <taxon>Bacillati</taxon>
        <taxon>Actinomycetota</taxon>
        <taxon>Actinomycetes</taxon>
        <taxon>Kitasatosporales</taxon>
        <taxon>Streptomycetaceae</taxon>
        <taxon>Kitasatospora</taxon>
    </lineage>
</organism>
<comment type="caution">
    <text evidence="2">The sequence shown here is derived from an EMBL/GenBank/DDBJ whole genome shotgun (WGS) entry which is preliminary data.</text>
</comment>
<proteinExistence type="predicted"/>
<evidence type="ECO:0008006" key="4">
    <source>
        <dbReference type="Google" id="ProtNLM"/>
    </source>
</evidence>
<evidence type="ECO:0000313" key="2">
    <source>
        <dbReference type="EMBL" id="GAA1225484.1"/>
    </source>
</evidence>
<gene>
    <name evidence="2" type="ORF">GCM10009665_14860</name>
</gene>
<feature type="transmembrane region" description="Helical" evidence="1">
    <location>
        <begin position="143"/>
        <end position="162"/>
    </location>
</feature>
<name>A0ABN1VYC0_9ACTN</name>
<sequence>MSISISSVDMFTESNRASTPTALVAEASQAPQAPQAPQAAQLPADIAALQGVKPLPAWFFAFEGVMGGAFDILKADPNAWMVLAGLGLVNLTIGLTVLSKRRKLLKAMLKNGRTRAIAIGLVSLRMGVHLVLGLLGAEITSAAGHLVLAALMAATTVGLLWFDQRVSFRALGLSLDRRG</sequence>